<protein>
    <submittedName>
        <fullName evidence="9">Uncharacterized protein</fullName>
    </submittedName>
</protein>
<keyword evidence="6" id="KW-0106">Calcium</keyword>
<dbReference type="PROSITE" id="PS50022">
    <property type="entry name" value="FA58C_3"/>
    <property type="match status" value="1"/>
</dbReference>
<evidence type="ECO:0000256" key="1">
    <source>
        <dbReference type="ARBA" id="ARBA00002219"/>
    </source>
</evidence>
<evidence type="ECO:0000256" key="6">
    <source>
        <dbReference type="ARBA" id="ARBA00022837"/>
    </source>
</evidence>
<dbReference type="InterPro" id="IPR008979">
    <property type="entry name" value="Galactose-bd-like_sf"/>
</dbReference>
<organism evidence="9 10">
    <name type="scientific">Owenia fusiformis</name>
    <name type="common">Polychaete worm</name>
    <dbReference type="NCBI Taxonomy" id="6347"/>
    <lineage>
        <taxon>Eukaryota</taxon>
        <taxon>Metazoa</taxon>
        <taxon>Spiralia</taxon>
        <taxon>Lophotrochozoa</taxon>
        <taxon>Annelida</taxon>
        <taxon>Polychaeta</taxon>
        <taxon>Sedentaria</taxon>
        <taxon>Canalipalpata</taxon>
        <taxon>Sabellida</taxon>
        <taxon>Oweniida</taxon>
        <taxon>Oweniidae</taxon>
        <taxon>Owenia</taxon>
    </lineage>
</organism>
<dbReference type="Pfam" id="PF00089">
    <property type="entry name" value="Trypsin"/>
    <property type="match status" value="1"/>
</dbReference>
<feature type="region of interest" description="Disordered" evidence="8">
    <location>
        <begin position="226"/>
        <end position="283"/>
    </location>
</feature>
<keyword evidence="10" id="KW-1185">Reference proteome</keyword>
<dbReference type="AlphaFoldDB" id="A0A8J1UP76"/>
<dbReference type="PANTHER" id="PTHR45713:SF6">
    <property type="entry name" value="F5_8 TYPE C DOMAIN-CONTAINING PROTEIN"/>
    <property type="match status" value="1"/>
</dbReference>
<comment type="caution">
    <text evidence="9">The sequence shown here is derived from an EMBL/GenBank/DDBJ whole genome shotgun (WGS) entry which is preliminary data.</text>
</comment>
<evidence type="ECO:0000256" key="3">
    <source>
        <dbReference type="ARBA" id="ARBA00011233"/>
    </source>
</evidence>
<accession>A0A8J1UP76</accession>
<dbReference type="InterPro" id="IPR043504">
    <property type="entry name" value="Peptidase_S1_PA_chymotrypsin"/>
</dbReference>
<dbReference type="InterPro" id="IPR009003">
    <property type="entry name" value="Peptidase_S1_PA"/>
</dbReference>
<dbReference type="PANTHER" id="PTHR45713">
    <property type="entry name" value="FTP DOMAIN-CONTAINING PROTEIN"/>
    <property type="match status" value="1"/>
</dbReference>
<feature type="compositionally biased region" description="Low complexity" evidence="8">
    <location>
        <begin position="258"/>
        <end position="273"/>
    </location>
</feature>
<evidence type="ECO:0000256" key="7">
    <source>
        <dbReference type="ARBA" id="ARBA00023157"/>
    </source>
</evidence>
<feature type="compositionally biased region" description="Basic and acidic residues" evidence="8">
    <location>
        <begin position="233"/>
        <end position="257"/>
    </location>
</feature>
<evidence type="ECO:0000313" key="9">
    <source>
        <dbReference type="EMBL" id="CAH1779917.1"/>
    </source>
</evidence>
<feature type="non-terminal residue" evidence="9">
    <location>
        <position position="1"/>
    </location>
</feature>
<evidence type="ECO:0000313" key="10">
    <source>
        <dbReference type="Proteomes" id="UP000749559"/>
    </source>
</evidence>
<dbReference type="InterPro" id="IPR001254">
    <property type="entry name" value="Trypsin_dom"/>
</dbReference>
<dbReference type="GO" id="GO:0004252">
    <property type="term" value="F:serine-type endopeptidase activity"/>
    <property type="evidence" value="ECO:0007669"/>
    <property type="project" value="InterPro"/>
</dbReference>
<dbReference type="Gene3D" id="2.60.120.260">
    <property type="entry name" value="Galactose-binding domain-like"/>
    <property type="match status" value="1"/>
</dbReference>
<dbReference type="GO" id="GO:0006508">
    <property type="term" value="P:proteolysis"/>
    <property type="evidence" value="ECO:0007669"/>
    <property type="project" value="InterPro"/>
</dbReference>
<keyword evidence="4" id="KW-0479">Metal-binding</keyword>
<dbReference type="InterPro" id="IPR000421">
    <property type="entry name" value="FA58C"/>
</dbReference>
<gene>
    <name evidence="9" type="ORF">OFUS_LOCUS6676</name>
</gene>
<comment type="similarity">
    <text evidence="2">Belongs to the fucolectin family.</text>
</comment>
<keyword evidence="7" id="KW-1015">Disulfide bond</keyword>
<dbReference type="OrthoDB" id="6158912at2759"/>
<dbReference type="Pfam" id="PF22633">
    <property type="entry name" value="F5_F8_type_C_2"/>
    <property type="match status" value="1"/>
</dbReference>
<comment type="subunit">
    <text evidence="3">Homotrimer.</text>
</comment>
<evidence type="ECO:0000256" key="2">
    <source>
        <dbReference type="ARBA" id="ARBA00010147"/>
    </source>
</evidence>
<dbReference type="SMART" id="SM00607">
    <property type="entry name" value="FTP"/>
    <property type="match status" value="1"/>
</dbReference>
<dbReference type="GO" id="GO:0042806">
    <property type="term" value="F:fucose binding"/>
    <property type="evidence" value="ECO:0007669"/>
    <property type="project" value="UniProtKB-ARBA"/>
</dbReference>
<sequence length="461" mass="51355">ALIRLKTSFEFMNNPYIQPSLLLAKECGKIDSGGKCIQSLTDWANKVNCVTAGWGLTPNSGLTKTGKDVEVWINTDSPNKKESVIKTESKGNTLPICEGFSGSPLMCTINTTGMHFIPPQHMVVLGVNSVKEPEGCLNSEVAKFTQTSLFYYMEWISQNVIGWSQWGGWSKCSKSTQKRFRLRSGFFPEYGYLPSDGPLYQSYSGDQLQVEETNCEIIVKTTTKLTTPTTKESTTKESTTKESTTKTTKELTTKTTKESTSPTTKTPTSSPTEQVSCKDVAKGSEHKDMELKNIVNGTTQKAYLKNKLAGKINSEAKNAIDGHTDGIHRKNAQHPCAHSLSKTNEPWWLVDLGRSYHISGVKLWNRRDCCGERLRNFEIMVTNELIGDKTDRQKDSEWKQCTKVSGILNTASEVLCCQTPMQGRYLKLQMLGEKETLTLCEIEIFGGTDSSVDCLCYLKNN</sequence>
<dbReference type="EMBL" id="CAIIXF020000003">
    <property type="protein sequence ID" value="CAH1779917.1"/>
    <property type="molecule type" value="Genomic_DNA"/>
</dbReference>
<name>A0A8J1UP76_OWEFU</name>
<dbReference type="GO" id="GO:0010185">
    <property type="term" value="P:regulation of cellular defense response"/>
    <property type="evidence" value="ECO:0007669"/>
    <property type="project" value="UniProtKB-ARBA"/>
</dbReference>
<dbReference type="Gene3D" id="2.40.10.10">
    <property type="entry name" value="Trypsin-like serine proteases"/>
    <property type="match status" value="1"/>
</dbReference>
<dbReference type="Proteomes" id="UP000749559">
    <property type="component" value="Unassembled WGS sequence"/>
</dbReference>
<proteinExistence type="inferred from homology"/>
<comment type="function">
    <text evidence="1">Acts as a defensive agent. Recognizes blood group fucosylated oligosaccharides including A, B, H and Lewis B-type antigens. Does not recognize Lewis A antigen and has low affinity for monovalent haptens.</text>
</comment>
<evidence type="ECO:0000256" key="4">
    <source>
        <dbReference type="ARBA" id="ARBA00022723"/>
    </source>
</evidence>
<dbReference type="GO" id="GO:0046872">
    <property type="term" value="F:metal ion binding"/>
    <property type="evidence" value="ECO:0007669"/>
    <property type="project" value="UniProtKB-KW"/>
</dbReference>
<evidence type="ECO:0000256" key="8">
    <source>
        <dbReference type="SAM" id="MobiDB-lite"/>
    </source>
</evidence>
<dbReference type="GO" id="GO:0001868">
    <property type="term" value="P:regulation of complement activation, lectin pathway"/>
    <property type="evidence" value="ECO:0007669"/>
    <property type="project" value="UniProtKB-ARBA"/>
</dbReference>
<dbReference type="InterPro" id="IPR051941">
    <property type="entry name" value="BG_Antigen-Binding_Lectin"/>
</dbReference>
<reference evidence="9" key="1">
    <citation type="submission" date="2022-03" db="EMBL/GenBank/DDBJ databases">
        <authorList>
            <person name="Martin C."/>
        </authorList>
    </citation>
    <scope>NUCLEOTIDE SEQUENCE</scope>
</reference>
<dbReference type="SUPFAM" id="SSF49785">
    <property type="entry name" value="Galactose-binding domain-like"/>
    <property type="match status" value="1"/>
</dbReference>
<dbReference type="SUPFAM" id="SSF50494">
    <property type="entry name" value="Trypsin-like serine proteases"/>
    <property type="match status" value="1"/>
</dbReference>
<keyword evidence="5" id="KW-0430">Lectin</keyword>
<evidence type="ECO:0000256" key="5">
    <source>
        <dbReference type="ARBA" id="ARBA00022734"/>
    </source>
</evidence>
<dbReference type="PROSITE" id="PS50240">
    <property type="entry name" value="TRYPSIN_DOM"/>
    <property type="match status" value="1"/>
</dbReference>
<dbReference type="InterPro" id="IPR006585">
    <property type="entry name" value="FTP1"/>
</dbReference>